<dbReference type="SUPFAM" id="SSF46458">
    <property type="entry name" value="Globin-like"/>
    <property type="match status" value="1"/>
</dbReference>
<organism evidence="2 3">
    <name type="scientific">Paenibacillus melissococcoides</name>
    <dbReference type="NCBI Taxonomy" id="2912268"/>
    <lineage>
        <taxon>Bacteria</taxon>
        <taxon>Bacillati</taxon>
        <taxon>Bacillota</taxon>
        <taxon>Bacilli</taxon>
        <taxon>Bacillales</taxon>
        <taxon>Paenibacillaceae</taxon>
        <taxon>Paenibacillus</taxon>
    </lineage>
</organism>
<dbReference type="Proteomes" id="UP001154322">
    <property type="component" value="Unassembled WGS sequence"/>
</dbReference>
<evidence type="ECO:0000313" key="2">
    <source>
        <dbReference type="EMBL" id="CAH8243545.1"/>
    </source>
</evidence>
<dbReference type="Gene3D" id="1.10.490.10">
    <property type="entry name" value="Globins"/>
    <property type="match status" value="1"/>
</dbReference>
<name>A0ABN8TXS2_9BACL</name>
<accession>A0ABN8TXS2</accession>
<protein>
    <submittedName>
        <fullName evidence="2">Protoglobin domain-containing protein</fullName>
    </submittedName>
</protein>
<dbReference type="InterPro" id="IPR009050">
    <property type="entry name" value="Globin-like_sf"/>
</dbReference>
<keyword evidence="3" id="KW-1185">Reference proteome</keyword>
<evidence type="ECO:0000313" key="3">
    <source>
        <dbReference type="Proteomes" id="UP001154322"/>
    </source>
</evidence>
<feature type="domain" description="Globin-sensor" evidence="1">
    <location>
        <begin position="31"/>
        <end position="80"/>
    </location>
</feature>
<proteinExistence type="predicted"/>
<reference evidence="2" key="1">
    <citation type="submission" date="2022-06" db="EMBL/GenBank/DDBJ databases">
        <authorList>
            <person name="Dietemann V."/>
            <person name="Ory F."/>
            <person name="Dainat B."/>
            <person name="Oberhansli S."/>
        </authorList>
    </citation>
    <scope>NUCLEOTIDE SEQUENCE</scope>
    <source>
        <strain evidence="2">Ena-SAMPLE-TAB-26-04-2022-14:26:32:270-5432</strain>
    </source>
</reference>
<comment type="caution">
    <text evidence="2">The sequence shown here is derived from an EMBL/GenBank/DDBJ whole genome shotgun (WGS) entry which is preliminary data.</text>
</comment>
<dbReference type="InterPro" id="IPR012292">
    <property type="entry name" value="Globin/Proto"/>
</dbReference>
<gene>
    <name evidence="2" type="ORF">WJ0W_000785</name>
</gene>
<dbReference type="EMBL" id="CALYLO010000001">
    <property type="protein sequence ID" value="CAH8243545.1"/>
    <property type="molecule type" value="Genomic_DNA"/>
</dbReference>
<dbReference type="InterPro" id="IPR044398">
    <property type="entry name" value="Globin-sensor_dom"/>
</dbReference>
<dbReference type="Pfam" id="PF11563">
    <property type="entry name" value="Protoglobin"/>
    <property type="match status" value="1"/>
</dbReference>
<dbReference type="RefSeq" id="WP_249724334.1">
    <property type="nucleotide sequence ID" value="NZ_AP031286.1"/>
</dbReference>
<sequence length="81" mass="9431">MQNRSCPVSNASGFWLDEPWKDSDDAQLHLDEKITAQMNMIELTEQDLEIVRSIRPLVLEHIDDIVDSFYDSVLRIDILKN</sequence>
<evidence type="ECO:0000259" key="1">
    <source>
        <dbReference type="Pfam" id="PF11563"/>
    </source>
</evidence>